<feature type="compositionally biased region" description="Polar residues" evidence="1">
    <location>
        <begin position="126"/>
        <end position="161"/>
    </location>
</feature>
<dbReference type="PANTHER" id="PTHR44137">
    <property type="entry name" value="BNAC03G44070D PROTEIN"/>
    <property type="match status" value="1"/>
</dbReference>
<proteinExistence type="predicted"/>
<protein>
    <submittedName>
        <fullName evidence="2">Uncharacterized protein</fullName>
    </submittedName>
</protein>
<reference evidence="2" key="1">
    <citation type="submission" date="2023-05" db="EMBL/GenBank/DDBJ databases">
        <authorList>
            <person name="Huff M."/>
        </authorList>
    </citation>
    <scope>NUCLEOTIDE SEQUENCE</scope>
</reference>
<evidence type="ECO:0000256" key="1">
    <source>
        <dbReference type="SAM" id="MobiDB-lite"/>
    </source>
</evidence>
<name>A0AAD1ZBK1_9LAMI</name>
<feature type="region of interest" description="Disordered" evidence="1">
    <location>
        <begin position="114"/>
        <end position="189"/>
    </location>
</feature>
<dbReference type="AlphaFoldDB" id="A0AAD1ZBK1"/>
<sequence length="189" mass="21152">MDCNKEVAIRAKDITQKKIEDKNFTGARKVAMKAQHIYPDLKNISQIILVCNLHCFAETRVYGGEKDRLLMVEQFLQTVKSGCNKTINLPQQPSQQGLHNNQSNSRKFFSEYEVNSPGMPQEEPTFPQQKDATSQHQFKVGSQSAYERSTSETAAERNMSNGKAACKILPKTRDNSEGGEGSKPGVKIK</sequence>
<evidence type="ECO:0000313" key="2">
    <source>
        <dbReference type="EMBL" id="CAI9766490.1"/>
    </source>
</evidence>
<organism evidence="2 3">
    <name type="scientific">Fraxinus pennsylvanica</name>
    <dbReference type="NCBI Taxonomy" id="56036"/>
    <lineage>
        <taxon>Eukaryota</taxon>
        <taxon>Viridiplantae</taxon>
        <taxon>Streptophyta</taxon>
        <taxon>Embryophyta</taxon>
        <taxon>Tracheophyta</taxon>
        <taxon>Spermatophyta</taxon>
        <taxon>Magnoliopsida</taxon>
        <taxon>eudicotyledons</taxon>
        <taxon>Gunneridae</taxon>
        <taxon>Pentapetalae</taxon>
        <taxon>asterids</taxon>
        <taxon>lamiids</taxon>
        <taxon>Lamiales</taxon>
        <taxon>Oleaceae</taxon>
        <taxon>Oleeae</taxon>
        <taxon>Fraxinus</taxon>
    </lineage>
</organism>
<dbReference type="Proteomes" id="UP000834106">
    <property type="component" value="Chromosome 8"/>
</dbReference>
<evidence type="ECO:0000313" key="3">
    <source>
        <dbReference type="Proteomes" id="UP000834106"/>
    </source>
</evidence>
<dbReference type="EMBL" id="OU503043">
    <property type="protein sequence ID" value="CAI9766490.1"/>
    <property type="molecule type" value="Genomic_DNA"/>
</dbReference>
<keyword evidence="3" id="KW-1185">Reference proteome</keyword>
<accession>A0AAD1ZBK1</accession>
<dbReference type="PANTHER" id="PTHR44137:SF57">
    <property type="entry name" value="CHAPERONE DNAJ-DOMAIN PROTEIN"/>
    <property type="match status" value="1"/>
</dbReference>
<gene>
    <name evidence="2" type="ORF">FPE_LOCUS13920</name>
</gene>